<dbReference type="EMBL" id="VFPN01000002">
    <property type="protein sequence ID" value="TQM63270.1"/>
    <property type="molecule type" value="Genomic_DNA"/>
</dbReference>
<evidence type="ECO:0008006" key="3">
    <source>
        <dbReference type="Google" id="ProtNLM"/>
    </source>
</evidence>
<evidence type="ECO:0000313" key="2">
    <source>
        <dbReference type="Proteomes" id="UP000318331"/>
    </source>
</evidence>
<dbReference type="RefSeq" id="WP_141917279.1">
    <property type="nucleotide sequence ID" value="NZ_BAAAYS010000021.1"/>
</dbReference>
<evidence type="ECO:0000313" key="1">
    <source>
        <dbReference type="EMBL" id="TQM63270.1"/>
    </source>
</evidence>
<comment type="caution">
    <text evidence="1">The sequence shown here is derived from an EMBL/GenBank/DDBJ whole genome shotgun (WGS) entry which is preliminary data.</text>
</comment>
<dbReference type="AlphaFoldDB" id="A0A543HYB4"/>
<protein>
    <recommendedName>
        <fullName evidence="3">Fe-S oxidoreductase</fullName>
    </recommendedName>
</protein>
<proteinExistence type="predicted"/>
<accession>A0A543HYB4</accession>
<dbReference type="Proteomes" id="UP000318331">
    <property type="component" value="Unassembled WGS sequence"/>
</dbReference>
<name>A0A543HYB4_9MICO</name>
<organism evidence="1 2">
    <name type="scientific">Klugiella xanthotipulae</name>
    <dbReference type="NCBI Taxonomy" id="244735"/>
    <lineage>
        <taxon>Bacteria</taxon>
        <taxon>Bacillati</taxon>
        <taxon>Actinomycetota</taxon>
        <taxon>Actinomycetes</taxon>
        <taxon>Micrococcales</taxon>
        <taxon>Microbacteriaceae</taxon>
        <taxon>Klugiella</taxon>
    </lineage>
</organism>
<gene>
    <name evidence="1" type="ORF">FB466_1527</name>
</gene>
<sequence>MRGILTHSPLSRLGYRYATAVGFVWGFLWSTGPVQRRNGLYVFTGMPRWAFRRGGSCVGACYLTRHNAGTAVLRHEAVHRQQWEDYGLLFPILNAAAGRNPLTNRFEIEAGLADGGYLP</sequence>
<keyword evidence="2" id="KW-1185">Reference proteome</keyword>
<dbReference type="OrthoDB" id="5191158at2"/>
<reference evidence="1 2" key="1">
    <citation type="submission" date="2019-06" db="EMBL/GenBank/DDBJ databases">
        <title>Sequencing the genomes of 1000 actinobacteria strains.</title>
        <authorList>
            <person name="Klenk H.-P."/>
        </authorList>
    </citation>
    <scope>NUCLEOTIDE SEQUENCE [LARGE SCALE GENOMIC DNA]</scope>
    <source>
        <strain evidence="1 2">DSM 18031</strain>
    </source>
</reference>